<dbReference type="PANTHER" id="PTHR31196:SF2">
    <property type="entry name" value="RNA POLYMERASE II NUCLEAR LOCALIZATION PROTEIN SLC7A6OS-RELATED"/>
    <property type="match status" value="1"/>
</dbReference>
<dbReference type="OrthoDB" id="6255506at2759"/>
<dbReference type="PANTHER" id="PTHR31196">
    <property type="entry name" value="RNA POLYMERASE II NUCLEAR LOCALIZATION PROTEIN SLC7A6OS-RELATED"/>
    <property type="match status" value="1"/>
</dbReference>
<dbReference type="GO" id="GO:0015031">
    <property type="term" value="P:protein transport"/>
    <property type="evidence" value="ECO:0007669"/>
    <property type="project" value="UniProtKB-KW"/>
</dbReference>
<keyword evidence="7" id="KW-0963">Cytoplasm</keyword>
<reference evidence="12" key="2">
    <citation type="submission" date="2022-10" db="EMBL/GenBank/DDBJ databases">
        <authorList>
            <consortium name="ENA_rothamsted_submissions"/>
            <consortium name="culmorum"/>
            <person name="King R."/>
        </authorList>
    </citation>
    <scope>NUCLEOTIDE SEQUENCE</scope>
</reference>
<feature type="region of interest" description="Disordered" evidence="10">
    <location>
        <begin position="192"/>
        <end position="218"/>
    </location>
</feature>
<evidence type="ECO:0000256" key="8">
    <source>
        <dbReference type="ARBA" id="ARBA00022927"/>
    </source>
</evidence>
<evidence type="ECO:0000259" key="11">
    <source>
        <dbReference type="Pfam" id="PF08574"/>
    </source>
</evidence>
<dbReference type="InterPro" id="IPR013883">
    <property type="entry name" value="TF_Iwr1_dom"/>
</dbReference>
<comment type="similarity">
    <text evidence="4">Belongs to the IWR1/SLC7A6OS family.</text>
</comment>
<evidence type="ECO:0000313" key="13">
    <source>
        <dbReference type="Proteomes" id="UP001153737"/>
    </source>
</evidence>
<evidence type="ECO:0000256" key="4">
    <source>
        <dbReference type="ARBA" id="ARBA00010218"/>
    </source>
</evidence>
<dbReference type="AlphaFoldDB" id="A0A9N9SMA7"/>
<accession>A0A9N9SMA7</accession>
<evidence type="ECO:0000256" key="7">
    <source>
        <dbReference type="ARBA" id="ARBA00022490"/>
    </source>
</evidence>
<keyword evidence="13" id="KW-1185">Reference proteome</keyword>
<dbReference type="InterPro" id="IPR040218">
    <property type="entry name" value="SLC7A6OS"/>
</dbReference>
<keyword evidence="6" id="KW-0813">Transport</keyword>
<dbReference type="Proteomes" id="UP001153737">
    <property type="component" value="Chromosome 9"/>
</dbReference>
<evidence type="ECO:0000256" key="2">
    <source>
        <dbReference type="ARBA" id="ARBA00004123"/>
    </source>
</evidence>
<evidence type="ECO:0000256" key="3">
    <source>
        <dbReference type="ARBA" id="ARBA00004496"/>
    </source>
</evidence>
<evidence type="ECO:0000313" key="12">
    <source>
        <dbReference type="EMBL" id="CAG9825301.1"/>
    </source>
</evidence>
<gene>
    <name evidence="12" type="ORF">PHAECO_LOCUS12586</name>
</gene>
<feature type="domain" description="Transcription factor Iwr1" evidence="11">
    <location>
        <begin position="151"/>
        <end position="213"/>
    </location>
</feature>
<evidence type="ECO:0000256" key="5">
    <source>
        <dbReference type="ARBA" id="ARBA00017036"/>
    </source>
</evidence>
<evidence type="ECO:0000256" key="9">
    <source>
        <dbReference type="ARBA" id="ARBA00023242"/>
    </source>
</evidence>
<dbReference type="GO" id="GO:0005634">
    <property type="term" value="C:nucleus"/>
    <property type="evidence" value="ECO:0007669"/>
    <property type="project" value="UniProtKB-SubCell"/>
</dbReference>
<name>A0A9N9SMA7_PHACE</name>
<dbReference type="EMBL" id="OU896715">
    <property type="protein sequence ID" value="CAG9825301.1"/>
    <property type="molecule type" value="Genomic_DNA"/>
</dbReference>
<protein>
    <recommendedName>
        <fullName evidence="5">Probable RNA polymerase II nuclear localization protein SLC7A6OS</fullName>
    </recommendedName>
</protein>
<sequence length="305" mass="34861">MTAVVRIKRPLNEDPLDALILNCKRRKLESKSESIEDGLQLSSTVLKFAGTLQKEDDILPHLKTKYLDGVEELKTKFKKHVVSLNEKLRNEHQDNSKSNRFKIVNRFRSSINLSETPDTSESKYEITVLDVETDINKNEASEADQNVQQSKYVYDLYYTCSDDFPEIEDYHSVQHLMEFLPAGSSVDTGVLDSDQDSEDSNAECNWKNDYPDESDMESVDEKDMVEAMENMGMENDLLSSDDGDDFVYCHDDSENDCSGSETEPDVHLYGERYARFKAKHLKGDGKPMVNNGLYFGDIEDDEHSE</sequence>
<dbReference type="GO" id="GO:0005737">
    <property type="term" value="C:cytoplasm"/>
    <property type="evidence" value="ECO:0007669"/>
    <property type="project" value="UniProtKB-SubCell"/>
</dbReference>
<comment type="subcellular location">
    <subcellularLocation>
        <location evidence="3">Cytoplasm</location>
    </subcellularLocation>
    <subcellularLocation>
        <location evidence="2">Nucleus</location>
    </subcellularLocation>
</comment>
<reference evidence="12" key="1">
    <citation type="submission" date="2022-01" db="EMBL/GenBank/DDBJ databases">
        <authorList>
            <person name="King R."/>
        </authorList>
    </citation>
    <scope>NUCLEOTIDE SEQUENCE</scope>
</reference>
<evidence type="ECO:0000256" key="6">
    <source>
        <dbReference type="ARBA" id="ARBA00022448"/>
    </source>
</evidence>
<evidence type="ECO:0000256" key="1">
    <source>
        <dbReference type="ARBA" id="ARBA00003202"/>
    </source>
</evidence>
<organism evidence="12 13">
    <name type="scientific">Phaedon cochleariae</name>
    <name type="common">Mustard beetle</name>
    <dbReference type="NCBI Taxonomy" id="80249"/>
    <lineage>
        <taxon>Eukaryota</taxon>
        <taxon>Metazoa</taxon>
        <taxon>Ecdysozoa</taxon>
        <taxon>Arthropoda</taxon>
        <taxon>Hexapoda</taxon>
        <taxon>Insecta</taxon>
        <taxon>Pterygota</taxon>
        <taxon>Neoptera</taxon>
        <taxon>Endopterygota</taxon>
        <taxon>Coleoptera</taxon>
        <taxon>Polyphaga</taxon>
        <taxon>Cucujiformia</taxon>
        <taxon>Chrysomeloidea</taxon>
        <taxon>Chrysomelidae</taxon>
        <taxon>Chrysomelinae</taxon>
        <taxon>Chrysomelini</taxon>
        <taxon>Phaedon</taxon>
    </lineage>
</organism>
<keyword evidence="9" id="KW-0539">Nucleus</keyword>
<evidence type="ECO:0000256" key="10">
    <source>
        <dbReference type="SAM" id="MobiDB-lite"/>
    </source>
</evidence>
<comment type="function">
    <text evidence="1">Directs RNA polymerase II nuclear import.</text>
</comment>
<proteinExistence type="inferred from homology"/>
<dbReference type="Pfam" id="PF08574">
    <property type="entry name" value="Iwr1"/>
    <property type="match status" value="1"/>
</dbReference>
<dbReference type="GO" id="GO:0032502">
    <property type="term" value="P:developmental process"/>
    <property type="evidence" value="ECO:0007669"/>
    <property type="project" value="TreeGrafter"/>
</dbReference>
<keyword evidence="8" id="KW-0653">Protein transport</keyword>